<feature type="transmembrane region" description="Helical" evidence="5">
    <location>
        <begin position="115"/>
        <end position="137"/>
    </location>
</feature>
<dbReference type="EMBL" id="CP013213">
    <property type="protein sequence ID" value="AMC93862.1"/>
    <property type="molecule type" value="Genomic_DNA"/>
</dbReference>
<dbReference type="PANTHER" id="PTHR43847">
    <property type="entry name" value="BLL3993 PROTEIN"/>
    <property type="match status" value="1"/>
</dbReference>
<evidence type="ECO:0000256" key="4">
    <source>
        <dbReference type="ARBA" id="ARBA00023136"/>
    </source>
</evidence>
<dbReference type="GO" id="GO:0012505">
    <property type="term" value="C:endomembrane system"/>
    <property type="evidence" value="ECO:0007669"/>
    <property type="project" value="UniProtKB-SubCell"/>
</dbReference>
<name>A0A0X8H0L6_9FIRM</name>
<keyword evidence="3 5" id="KW-1133">Transmembrane helix</keyword>
<dbReference type="Gene3D" id="1.20.120.1630">
    <property type="match status" value="1"/>
</dbReference>
<dbReference type="KEGG" id="erl:AOC36_07655"/>
<evidence type="ECO:0000256" key="2">
    <source>
        <dbReference type="ARBA" id="ARBA00022692"/>
    </source>
</evidence>
<evidence type="ECO:0000313" key="7">
    <source>
        <dbReference type="Proteomes" id="UP000063781"/>
    </source>
</evidence>
<dbReference type="Pfam" id="PF04191">
    <property type="entry name" value="PEMT"/>
    <property type="match status" value="1"/>
</dbReference>
<evidence type="ECO:0000256" key="1">
    <source>
        <dbReference type="ARBA" id="ARBA00004127"/>
    </source>
</evidence>
<dbReference type="OrthoDB" id="272002at2"/>
<evidence type="ECO:0000256" key="3">
    <source>
        <dbReference type="ARBA" id="ARBA00022989"/>
    </source>
</evidence>
<dbReference type="Proteomes" id="UP000063781">
    <property type="component" value="Chromosome"/>
</dbReference>
<evidence type="ECO:0008006" key="8">
    <source>
        <dbReference type="Google" id="ProtNLM"/>
    </source>
</evidence>
<comment type="subcellular location">
    <subcellularLocation>
        <location evidence="1">Endomembrane system</location>
        <topology evidence="1">Multi-pass membrane protein</topology>
    </subcellularLocation>
</comment>
<feature type="transmembrane region" description="Helical" evidence="5">
    <location>
        <begin position="43"/>
        <end position="60"/>
    </location>
</feature>
<dbReference type="STRING" id="1514105.AOC36_07655"/>
<evidence type="ECO:0000313" key="6">
    <source>
        <dbReference type="EMBL" id="AMC93862.1"/>
    </source>
</evidence>
<sequence>MVGLLLIAPLFVIRYGVLGHISKDAIHRAAHIAPPKDNERFAHLMNQFSVVFFCIAAWFMSLKKSVFFYPGIIIYSIGIILYLCATIAFAKPNKKGINQTGIYAYSRNPMYGSQFLVMLGCGLITHSIILITLTLLFQISGHWVILAEERWCLEQFGFDYQEYMQKTRRTI</sequence>
<dbReference type="InterPro" id="IPR052527">
    <property type="entry name" value="Metal_cation-efflux_comp"/>
</dbReference>
<dbReference type="PANTHER" id="PTHR43847:SF1">
    <property type="entry name" value="BLL3993 PROTEIN"/>
    <property type="match status" value="1"/>
</dbReference>
<feature type="transmembrane region" description="Helical" evidence="5">
    <location>
        <begin position="67"/>
        <end position="90"/>
    </location>
</feature>
<evidence type="ECO:0000256" key="5">
    <source>
        <dbReference type="SAM" id="Phobius"/>
    </source>
</evidence>
<dbReference type="RefSeq" id="WP_067633053.1">
    <property type="nucleotide sequence ID" value="NZ_CP013213.1"/>
</dbReference>
<dbReference type="InterPro" id="IPR007318">
    <property type="entry name" value="Phopholipid_MeTrfase"/>
</dbReference>
<protein>
    <recommendedName>
        <fullName evidence="8">Phospholipid methyltransferase</fullName>
    </recommendedName>
</protein>
<gene>
    <name evidence="6" type="ORF">AOC36_07655</name>
</gene>
<keyword evidence="2 5" id="KW-0812">Transmembrane</keyword>
<dbReference type="AlphaFoldDB" id="A0A0X8H0L6"/>
<organism evidence="6 7">
    <name type="scientific">Erysipelothrix larvae</name>
    <dbReference type="NCBI Taxonomy" id="1514105"/>
    <lineage>
        <taxon>Bacteria</taxon>
        <taxon>Bacillati</taxon>
        <taxon>Bacillota</taxon>
        <taxon>Erysipelotrichia</taxon>
        <taxon>Erysipelotrichales</taxon>
        <taxon>Erysipelotrichaceae</taxon>
        <taxon>Erysipelothrix</taxon>
    </lineage>
</organism>
<keyword evidence="4 5" id="KW-0472">Membrane</keyword>
<reference evidence="6 7" key="1">
    <citation type="submission" date="2015-10" db="EMBL/GenBank/DDBJ databases">
        <title>Erysipelothrix larvae sp. LV19 isolated from the larval gut of the rhinoceros beetle, Trypoxylus dichotomus.</title>
        <authorList>
            <person name="Lim S."/>
            <person name="Kim B.-C."/>
        </authorList>
    </citation>
    <scope>NUCLEOTIDE SEQUENCE [LARGE SCALE GENOMIC DNA]</scope>
    <source>
        <strain evidence="6 7">LV19</strain>
    </source>
</reference>
<proteinExistence type="predicted"/>
<keyword evidence="7" id="KW-1185">Reference proteome</keyword>
<accession>A0A0X8H0L6</accession>